<comment type="caution">
    <text evidence="2">The sequence shown here is derived from an EMBL/GenBank/DDBJ whole genome shotgun (WGS) entry which is preliminary data.</text>
</comment>
<dbReference type="OrthoDB" id="3657225at2"/>
<dbReference type="Pfam" id="PF13546">
    <property type="entry name" value="DDE_5"/>
    <property type="match status" value="1"/>
</dbReference>
<keyword evidence="3" id="KW-1185">Reference proteome</keyword>
<name>A0A4R4YIR3_9ACTN</name>
<dbReference type="EMBL" id="SMKX01000224">
    <property type="protein sequence ID" value="TDD44808.1"/>
    <property type="molecule type" value="Genomic_DNA"/>
</dbReference>
<proteinExistence type="predicted"/>
<sequence>MAAPPTAFGRFTDQLFSRIPRADQRRWAEVYVQGLLTTPGKKTVRRMAAAVTDSDSAAQALHQFINASPWEWEPIQTALMRWVERQTWPQSWTIAPVVIPKRGGQSCGVHRRFIPQTGRTVNCQIGIGSFLSSETEDLPVAWSMLLPEEWSDSALRRRARIPGDPTTPTEAVMELINGLSPRRSHRPMPVVTDLVGYVDTCALIHGLVERAHDFVIAVPDNLLLQPGSHLAARQCAEGTPIRAAQFLAERTGPAQHATGLVYLPRTQTRPGLQRTYRLFERRADKGRPGGLWLTNMTNRPFDELLTLVDGLATTHATIGRLERDFGLRDFEGRSYPGWHHHMTLASAAYTYDRLATHRAQELDRPYLRIAA</sequence>
<dbReference type="Proteomes" id="UP000295124">
    <property type="component" value="Unassembled WGS sequence"/>
</dbReference>
<dbReference type="InterPro" id="IPR038721">
    <property type="entry name" value="IS701-like_DDE_dom"/>
</dbReference>
<dbReference type="RefSeq" id="WP_132177273.1">
    <property type="nucleotide sequence ID" value="NZ_SMKX01000224.1"/>
</dbReference>
<organism evidence="2 3">
    <name type="scientific">Kribbella antibiotica</name>
    <dbReference type="NCBI Taxonomy" id="190195"/>
    <lineage>
        <taxon>Bacteria</taxon>
        <taxon>Bacillati</taxon>
        <taxon>Actinomycetota</taxon>
        <taxon>Actinomycetes</taxon>
        <taxon>Propionibacteriales</taxon>
        <taxon>Kribbellaceae</taxon>
        <taxon>Kribbella</taxon>
    </lineage>
</organism>
<evidence type="ECO:0000259" key="1">
    <source>
        <dbReference type="Pfam" id="PF13546"/>
    </source>
</evidence>
<dbReference type="InterPro" id="IPR039365">
    <property type="entry name" value="IS701-like"/>
</dbReference>
<accession>A0A4R4YIR3</accession>
<protein>
    <submittedName>
        <fullName evidence="2">Transposase</fullName>
    </submittedName>
</protein>
<gene>
    <name evidence="2" type="ORF">E1263_39995</name>
</gene>
<evidence type="ECO:0000313" key="2">
    <source>
        <dbReference type="EMBL" id="TDD44808.1"/>
    </source>
</evidence>
<reference evidence="2 3" key="1">
    <citation type="submission" date="2019-03" db="EMBL/GenBank/DDBJ databases">
        <title>Draft genome sequences of novel Actinobacteria.</title>
        <authorList>
            <person name="Sahin N."/>
            <person name="Ay H."/>
            <person name="Saygin H."/>
        </authorList>
    </citation>
    <scope>NUCLEOTIDE SEQUENCE [LARGE SCALE GENOMIC DNA]</scope>
    <source>
        <strain evidence="2 3">JCM 13523</strain>
    </source>
</reference>
<dbReference type="PANTHER" id="PTHR33627">
    <property type="entry name" value="TRANSPOSASE"/>
    <property type="match status" value="1"/>
</dbReference>
<evidence type="ECO:0000313" key="3">
    <source>
        <dbReference type="Proteomes" id="UP000295124"/>
    </source>
</evidence>
<dbReference type="PANTHER" id="PTHR33627:SF1">
    <property type="entry name" value="TRANSPOSASE"/>
    <property type="match status" value="1"/>
</dbReference>
<dbReference type="AlphaFoldDB" id="A0A4R4YIR3"/>
<feature type="domain" description="Transposase IS701-like DDE" evidence="1">
    <location>
        <begin position="14"/>
        <end position="230"/>
    </location>
</feature>